<feature type="binding site" evidence="15">
    <location>
        <position position="114"/>
    </location>
    <ligand>
        <name>pyruvate</name>
        <dbReference type="ChEBI" id="CHEBI:15361"/>
    </ligand>
</feature>
<feature type="binding site" evidence="17">
    <location>
        <position position="802"/>
    </location>
    <ligand>
        <name>[4Fe-4S] cluster</name>
        <dbReference type="ChEBI" id="CHEBI:49883"/>
        <label>1</label>
    </ligand>
</feature>
<dbReference type="EMBL" id="MRCA01000022">
    <property type="protein sequence ID" value="OKH11121.1"/>
    <property type="molecule type" value="Genomic_DNA"/>
</dbReference>
<dbReference type="Pfam" id="PF01855">
    <property type="entry name" value="POR_N"/>
    <property type="match status" value="1"/>
</dbReference>
<comment type="cofactor">
    <cofactor evidence="17">
        <name>[4Fe-4S] cluster</name>
        <dbReference type="ChEBI" id="CHEBI:49883"/>
    </cofactor>
    <text evidence="17">Binds 3 [4Fe-4S] clusters per subunit.</text>
</comment>
<evidence type="ECO:0000313" key="19">
    <source>
        <dbReference type="EMBL" id="OKH11121.1"/>
    </source>
</evidence>
<feature type="domain" description="4Fe-4S ferredoxin-type" evidence="18">
    <location>
        <begin position="727"/>
        <end position="756"/>
    </location>
</feature>
<dbReference type="GO" id="GO:0005506">
    <property type="term" value="F:iron ion binding"/>
    <property type="evidence" value="ECO:0007669"/>
    <property type="project" value="InterPro"/>
</dbReference>
<dbReference type="Gene3D" id="3.40.920.10">
    <property type="entry name" value="Pyruvate-ferredoxin oxidoreductase, PFOR, domain III"/>
    <property type="match status" value="1"/>
</dbReference>
<dbReference type="InterPro" id="IPR019752">
    <property type="entry name" value="Pyrv/ketoisovalerate_OxRed_cat"/>
</dbReference>
<dbReference type="EC" id="1.2.7.-" evidence="14"/>
<dbReference type="GO" id="GO:0030976">
    <property type="term" value="F:thiamine pyrophosphate binding"/>
    <property type="evidence" value="ECO:0007669"/>
    <property type="project" value="InterPro"/>
</dbReference>
<dbReference type="Gene3D" id="3.40.50.970">
    <property type="match status" value="2"/>
</dbReference>
<dbReference type="GO" id="GO:0006979">
    <property type="term" value="P:response to oxidative stress"/>
    <property type="evidence" value="ECO:0007669"/>
    <property type="project" value="TreeGrafter"/>
</dbReference>
<dbReference type="CDD" id="cd07034">
    <property type="entry name" value="TPP_PYR_PFOR_IOR-alpha_like"/>
    <property type="match status" value="1"/>
</dbReference>
<dbReference type="InterPro" id="IPR011895">
    <property type="entry name" value="Pyrv_flavodox_OxRed"/>
</dbReference>
<feature type="site" description="Important for catalytic activity" evidence="16">
    <location>
        <position position="31"/>
    </location>
</feature>
<dbReference type="InterPro" id="IPR009014">
    <property type="entry name" value="Transketo_C/PFOR_II"/>
</dbReference>
<dbReference type="FunFam" id="3.40.920.10:FF:000001">
    <property type="entry name" value="Pyruvate:ferredoxin (Flavodoxin) oxidoreductase"/>
    <property type="match status" value="1"/>
</dbReference>
<sequence length="1228" mass="135867">MHTTFATIDGNEAVARVAYRLSEVIAIYPITPSSAMGEWADVWSASHRANLWGTVPSVIEMQSEGGAAAAVHGALQTGSLTTTFTSSQGLLLMIPNLYKIAGELTSAVIHVAARALATHALSIFGDHSDVMAARGTGFALLCSASVQEAHDFALIAQAATLAARVPFMHFFDGFRTSHEIQKVQLLADEDLRSLIDEELILAHRTRALTPDRPVLRGTAQNPDVYFQARERANPYYNACAEIVQHVMDKLGERTGRHYQIYEYYGASDADRVIVLMGSGCETVHETVDYLNARGEKVGVVKVRLYRPFDVQRFVQALPKTTKAIAVLDRSKEPGSAGEPLYLDVVTAIHEAWELQDEIRRQRGRLGGLGDNENVYTPYTPHTPHITPTLREAAQSASTPHHPTPKIIAGRYGLSSKEFTPAMVRAIFDNLGQPQPQNHFTIGINDDITNTSLSFDPNFSTEPDQVVRAMFYGLGSDGTVGANKNSIKIIGEETDNYAQGYFVYDSKKSGSMTVSHLRFGPKPIRSTYLIGKANFIGCHQWVFLDRVDVLKNAVSGATFLLNSPYDADTVWEYLPEKVQQQIISKQLKFYVINATQVARESGMGGRINTIMQVCFFALAGILPQAEAIAKIKQVIEKTYGKKGAEVVRMNLQAVDQTLENLQKVDVPRWCDGEKSNIQNLEGAPEFVREVLSKIMRWEGDDLPVSALPADGTFPTGTSQWEKRNVALDIPVWEPDVCVQCSKCVMVCPHAAIRSKVYAASELTNAPVTFKSINAKDKDFAGQKFTIQIAPEDCTGCGICVEICPAKNKLQPETKAINLKPQLPLREQERENWNFFLNLPNPDRRQLKLNQIRQQQLQEPLFEFSGACAGCGETPYLKLLSQLFGDRAMIANATGCSSIYGGNLPTTPWTKNSEGRGPAWSNSLFEDNAEFGFGFRLSLDKHAEHAAELLRELGSKLPEDLVQSILNAPQKTEADIYEQRQRVELLKQRLDDVETYHGTSLQSKIQNLRLLADYLVKKSVWIVGGDGWAYDIGFGGLDHVLASGRNVNILVMDTEVYSNTGGQSSKATPTAAIAKFASSGKPAAKKDLGLMAMSYGNVYVASVALGARDDQTLKAFLEAEAYNGPSLIIAYSHCIAHGINMTTAMNNQKALVESGRWLLYRYNPQLREQGKNPLQLDMRSPKQSLEQSMYQENRFKMLVKSKPELAQRLLQQAQAEVDARWQLYEYLAAQ</sequence>
<keyword evidence="7 14" id="KW-0560">Oxidoreductase</keyword>
<feature type="binding site" evidence="17">
    <location>
        <position position="742"/>
    </location>
    <ligand>
        <name>[4Fe-4S] cluster</name>
        <dbReference type="ChEBI" id="CHEBI:49883"/>
        <label>1</label>
    </ligand>
</feature>
<dbReference type="CDD" id="cd03377">
    <property type="entry name" value="TPP_PFOR_PNO"/>
    <property type="match status" value="1"/>
</dbReference>
<dbReference type="SUPFAM" id="SSF54862">
    <property type="entry name" value="4Fe-4S ferredoxins"/>
    <property type="match status" value="1"/>
</dbReference>
<gene>
    <name evidence="19" type="ORF">NIES592_22640</name>
</gene>
<keyword evidence="6 14" id="KW-0249">Electron transport</keyword>
<evidence type="ECO:0000256" key="2">
    <source>
        <dbReference type="ARBA" id="ARBA00022448"/>
    </source>
</evidence>
<dbReference type="FunFam" id="3.40.50.970:FF:000012">
    <property type="entry name" value="Pyruvate:ferredoxin (Flavodoxin) oxidoreductase"/>
    <property type="match status" value="1"/>
</dbReference>
<feature type="binding site" evidence="17">
    <location>
        <position position="736"/>
    </location>
    <ligand>
        <name>[4Fe-4S] cluster</name>
        <dbReference type="ChEBI" id="CHEBI:49883"/>
        <label>1</label>
    </ligand>
</feature>
<dbReference type="GO" id="GO:0043873">
    <property type="term" value="F:pyruvate-flavodoxin oxidoreductase activity"/>
    <property type="evidence" value="ECO:0007669"/>
    <property type="project" value="RHEA"/>
</dbReference>
<dbReference type="SUPFAM" id="SSF52922">
    <property type="entry name" value="TK C-terminal domain-like"/>
    <property type="match status" value="2"/>
</dbReference>
<dbReference type="InterPro" id="IPR019456">
    <property type="entry name" value="Pyrv-flavodox_OxRtase_EKR"/>
</dbReference>
<dbReference type="OrthoDB" id="9794954at2"/>
<comment type="caution">
    <text evidence="19">The sequence shown here is derived from an EMBL/GenBank/DDBJ whole genome shotgun (WGS) entry which is preliminary data.</text>
</comment>
<feature type="binding site" evidence="15">
    <location>
        <position position="64"/>
    </location>
    <ligand>
        <name>thiamine diphosphate</name>
        <dbReference type="ChEBI" id="CHEBI:58937"/>
    </ligand>
</feature>
<dbReference type="NCBIfam" id="TIGR02176">
    <property type="entry name" value="pyruv_ox_red"/>
    <property type="match status" value="1"/>
</dbReference>
<dbReference type="Pfam" id="PF02775">
    <property type="entry name" value="TPP_enzyme_C"/>
    <property type="match status" value="1"/>
</dbReference>
<dbReference type="SMART" id="SM00890">
    <property type="entry name" value="EKR"/>
    <property type="match status" value="1"/>
</dbReference>
<keyword evidence="8 17" id="KW-0408">Iron</keyword>
<evidence type="ECO:0000256" key="10">
    <source>
        <dbReference type="ARBA" id="ARBA00023231"/>
    </source>
</evidence>
<name>A0A1U7GTB0_9CYAN</name>
<dbReference type="RefSeq" id="WP_073556980.1">
    <property type="nucleotide sequence ID" value="NZ_MRCA01000022.1"/>
</dbReference>
<feature type="binding site" evidence="17">
    <location>
        <position position="1132"/>
    </location>
    <ligand>
        <name>[4Fe-4S] cluster</name>
        <dbReference type="ChEBI" id="CHEBI:49883"/>
        <label>3</label>
    </ligand>
</feature>
<dbReference type="FunFam" id="3.30.70.20:FF:000022">
    <property type="entry name" value="Pyruvate:ferredoxin (Flavodoxin) oxidoreductase"/>
    <property type="match status" value="1"/>
</dbReference>
<feature type="binding site" evidence="15">
    <location>
        <position position="871"/>
    </location>
    <ligand>
        <name>thiamine diphosphate</name>
        <dbReference type="ChEBI" id="CHEBI:58937"/>
    </ligand>
</feature>
<dbReference type="Gene3D" id="3.30.70.20">
    <property type="match status" value="1"/>
</dbReference>
<feature type="binding site" evidence="17">
    <location>
        <position position="894"/>
    </location>
    <ligand>
        <name>[4Fe-4S] cluster</name>
        <dbReference type="ChEBI" id="CHEBI:49883"/>
        <label>3</label>
    </ligand>
</feature>
<dbReference type="InterPro" id="IPR017900">
    <property type="entry name" value="4Fe4S_Fe_S_CS"/>
</dbReference>
<feature type="site" description="Important for catalytic activity" evidence="16">
    <location>
        <position position="114"/>
    </location>
</feature>
<dbReference type="Pfam" id="PF10371">
    <property type="entry name" value="EKR"/>
    <property type="match status" value="1"/>
</dbReference>
<evidence type="ECO:0000256" key="6">
    <source>
        <dbReference type="ARBA" id="ARBA00022982"/>
    </source>
</evidence>
<dbReference type="InterPro" id="IPR002869">
    <property type="entry name" value="Pyrv_flavodox_OxRed_cen"/>
</dbReference>
<evidence type="ECO:0000313" key="20">
    <source>
        <dbReference type="Proteomes" id="UP000186391"/>
    </source>
</evidence>
<feature type="binding site" evidence="17">
    <location>
        <position position="798"/>
    </location>
    <ligand>
        <name>[4Fe-4S] cluster</name>
        <dbReference type="ChEBI" id="CHEBI:49883"/>
        <label>2</label>
    </ligand>
</feature>
<evidence type="ECO:0000256" key="5">
    <source>
        <dbReference type="ARBA" id="ARBA00022737"/>
    </source>
</evidence>
<evidence type="ECO:0000256" key="11">
    <source>
        <dbReference type="ARBA" id="ARBA00048963"/>
    </source>
</evidence>
<dbReference type="FunFam" id="3.40.50.970:FF:000041">
    <property type="entry name" value="Pyruvate:ferredoxin (Flavodoxin) oxidoreductase"/>
    <property type="match status" value="1"/>
</dbReference>
<dbReference type="PIRSF" id="PIRSF000159">
    <property type="entry name" value="NifJ"/>
    <property type="match status" value="1"/>
</dbReference>
<dbReference type="PANTHER" id="PTHR32154">
    <property type="entry name" value="PYRUVATE-FLAVODOXIN OXIDOREDUCTASE-RELATED"/>
    <property type="match status" value="1"/>
</dbReference>
<keyword evidence="4 17" id="KW-0479">Metal-binding</keyword>
<dbReference type="Pfam" id="PF13484">
    <property type="entry name" value="Fer4_16"/>
    <property type="match status" value="1"/>
</dbReference>
<dbReference type="InterPro" id="IPR011766">
    <property type="entry name" value="TPP_enzyme_TPP-bd"/>
</dbReference>
<evidence type="ECO:0000256" key="17">
    <source>
        <dbReference type="PIRSR" id="PIRSR000159-50"/>
    </source>
</evidence>
<feature type="binding site" evidence="15">
    <location>
        <position position="894"/>
    </location>
    <ligand>
        <name>thiamine diphosphate</name>
        <dbReference type="ChEBI" id="CHEBI:58937"/>
    </ligand>
</feature>
<dbReference type="InterPro" id="IPR037112">
    <property type="entry name" value="Pyrv-flavodox_OxR_EKR_sf"/>
</dbReference>
<evidence type="ECO:0000256" key="4">
    <source>
        <dbReference type="ARBA" id="ARBA00022723"/>
    </source>
</evidence>
<dbReference type="Gene3D" id="4.10.780.10">
    <property type="entry name" value="Pyruvate-flavodoxin oxidoreductase, EKR domain"/>
    <property type="match status" value="1"/>
</dbReference>
<comment type="catalytic activity">
    <reaction evidence="11 14">
        <text>oxidized [flavodoxin] + pyruvate + CoA + 2 H(+) = reduced [flavodoxin] + acetyl-CoA + CO2</text>
        <dbReference type="Rhea" id="RHEA:44140"/>
        <dbReference type="Rhea" id="RHEA-COMP:10622"/>
        <dbReference type="Rhea" id="RHEA-COMP:10623"/>
        <dbReference type="ChEBI" id="CHEBI:15361"/>
        <dbReference type="ChEBI" id="CHEBI:15378"/>
        <dbReference type="ChEBI" id="CHEBI:16526"/>
        <dbReference type="ChEBI" id="CHEBI:57287"/>
        <dbReference type="ChEBI" id="CHEBI:57288"/>
        <dbReference type="ChEBI" id="CHEBI:57618"/>
        <dbReference type="ChEBI" id="CHEBI:58210"/>
    </reaction>
</comment>
<feature type="binding site" evidence="17">
    <location>
        <position position="866"/>
    </location>
    <ligand>
        <name>[4Fe-4S] cluster</name>
        <dbReference type="ChEBI" id="CHEBI:49883"/>
        <label>3</label>
    </ligand>
</feature>
<dbReference type="SUPFAM" id="SSF52518">
    <property type="entry name" value="Thiamin diphosphate-binding fold (THDP-binding)"/>
    <property type="match status" value="2"/>
</dbReference>
<dbReference type="FunFam" id="3.40.50.920:FF:000007">
    <property type="entry name" value="Pyruvate:ferredoxin (Flavodoxin) oxidoreductase"/>
    <property type="match status" value="1"/>
</dbReference>
<keyword evidence="3 17" id="KW-0004">4Fe-4S</keyword>
<feature type="binding site" evidence="15">
    <location>
        <position position="31"/>
    </location>
    <ligand>
        <name>pyruvate</name>
        <dbReference type="ChEBI" id="CHEBI:15361"/>
    </ligand>
</feature>
<feature type="site" description="Important for catalytic activity" evidence="16">
    <location>
        <position position="64"/>
    </location>
</feature>
<keyword evidence="19" id="KW-0670">Pyruvate</keyword>
<dbReference type="GO" id="GO:0051539">
    <property type="term" value="F:4 iron, 4 sulfur cluster binding"/>
    <property type="evidence" value="ECO:0007669"/>
    <property type="project" value="UniProtKB-KW"/>
</dbReference>
<keyword evidence="2 14" id="KW-0813">Transport</keyword>
<protein>
    <recommendedName>
        <fullName evidence="13 14">Pyruvate-flavodoxin oxidoreductase</fullName>
        <ecNumber evidence="14">1.2.7.-</ecNumber>
    </recommendedName>
</protein>
<evidence type="ECO:0000256" key="9">
    <source>
        <dbReference type="ARBA" id="ARBA00023014"/>
    </source>
</evidence>
<feature type="binding site" evidence="17">
    <location>
        <position position="795"/>
    </location>
    <ligand>
        <name>[4Fe-4S] cluster</name>
        <dbReference type="ChEBI" id="CHEBI:49883"/>
        <label>2</label>
    </ligand>
</feature>
<feature type="site" description="Important for catalytic activity" evidence="16">
    <location>
        <position position="1057"/>
    </location>
</feature>
<keyword evidence="9 17" id="KW-0411">Iron-sulfur</keyword>
<dbReference type="InterPro" id="IPR002880">
    <property type="entry name" value="Pyrv_Fd/Flavodoxin_OxRdtase_N"/>
</dbReference>
<dbReference type="GO" id="GO:0022900">
    <property type="term" value="P:electron transport chain"/>
    <property type="evidence" value="ECO:0007669"/>
    <property type="project" value="InterPro"/>
</dbReference>
<evidence type="ECO:0000256" key="16">
    <source>
        <dbReference type="PIRSR" id="PIRSR000159-2"/>
    </source>
</evidence>
<dbReference type="InterPro" id="IPR033412">
    <property type="entry name" value="PFOR_II"/>
</dbReference>
<reference evidence="19 20" key="1">
    <citation type="submission" date="2016-11" db="EMBL/GenBank/DDBJ databases">
        <title>Draft Genome Sequences of Nine Cyanobacterial Strains from Diverse Habitats.</title>
        <authorList>
            <person name="Zhu T."/>
            <person name="Hou S."/>
            <person name="Lu X."/>
            <person name="Hess W.R."/>
        </authorList>
    </citation>
    <scope>NUCLEOTIDE SEQUENCE [LARGE SCALE GENOMIC DNA]</scope>
    <source>
        <strain evidence="19 20">NIES-592</strain>
    </source>
</reference>
<evidence type="ECO:0000256" key="7">
    <source>
        <dbReference type="ARBA" id="ARBA00023002"/>
    </source>
</evidence>
<dbReference type="Pfam" id="PF01558">
    <property type="entry name" value="POR"/>
    <property type="match status" value="1"/>
</dbReference>
<organism evidence="19 20">
    <name type="scientific">Fischerella major NIES-592</name>
    <dbReference type="NCBI Taxonomy" id="210994"/>
    <lineage>
        <taxon>Bacteria</taxon>
        <taxon>Bacillati</taxon>
        <taxon>Cyanobacteriota</taxon>
        <taxon>Cyanophyceae</taxon>
        <taxon>Nostocales</taxon>
        <taxon>Hapalosiphonaceae</taxon>
        <taxon>Fischerella</taxon>
    </lineage>
</organism>
<dbReference type="PROSITE" id="PS00198">
    <property type="entry name" value="4FE4S_FER_1"/>
    <property type="match status" value="1"/>
</dbReference>
<evidence type="ECO:0000256" key="15">
    <source>
        <dbReference type="PIRSR" id="PIRSR000159-1"/>
    </source>
</evidence>
<comment type="function">
    <text evidence="12">Oxidoreductase required for the transfer of electrons from pyruvate to flavodoxin, which reduces nitrogenase.</text>
</comment>
<evidence type="ECO:0000256" key="12">
    <source>
        <dbReference type="ARBA" id="ARBA00053837"/>
    </source>
</evidence>
<keyword evidence="5" id="KW-0677">Repeat</keyword>
<proteinExistence type="inferred from homology"/>
<dbReference type="Proteomes" id="UP000186391">
    <property type="component" value="Unassembled WGS sequence"/>
</dbReference>
<evidence type="ECO:0000256" key="8">
    <source>
        <dbReference type="ARBA" id="ARBA00023004"/>
    </source>
</evidence>
<feature type="binding site" evidence="17">
    <location>
        <position position="869"/>
    </location>
    <ligand>
        <name>[4Fe-4S] cluster</name>
        <dbReference type="ChEBI" id="CHEBI:49883"/>
        <label>3</label>
    </ligand>
</feature>
<dbReference type="Pfam" id="PF17147">
    <property type="entry name" value="PFOR_II"/>
    <property type="match status" value="1"/>
</dbReference>
<dbReference type="InterPro" id="IPR029061">
    <property type="entry name" value="THDP-binding"/>
</dbReference>
<dbReference type="AlphaFoldDB" id="A0A1U7GTB0"/>
<dbReference type="PROSITE" id="PS51379">
    <property type="entry name" value="4FE4S_FER_2"/>
    <property type="match status" value="2"/>
</dbReference>
<keyword evidence="10" id="KW-0535">Nitrogen fixation</keyword>
<evidence type="ECO:0000256" key="13">
    <source>
        <dbReference type="ARBA" id="ARBA00067807"/>
    </source>
</evidence>
<feature type="binding site" evidence="17">
    <location>
        <position position="746"/>
    </location>
    <ligand>
        <name>[4Fe-4S] cluster</name>
        <dbReference type="ChEBI" id="CHEBI:49883"/>
        <label>2</label>
    </ligand>
</feature>
<feature type="binding site" evidence="15">
    <location>
        <begin position="1052"/>
        <end position="1057"/>
    </location>
    <ligand>
        <name>thiamine diphosphate</name>
        <dbReference type="ChEBI" id="CHEBI:58937"/>
    </ligand>
</feature>
<dbReference type="InterPro" id="IPR017896">
    <property type="entry name" value="4Fe4S_Fe-S-bd"/>
</dbReference>
<evidence type="ECO:0000256" key="3">
    <source>
        <dbReference type="ARBA" id="ARBA00022485"/>
    </source>
</evidence>
<feature type="domain" description="4Fe-4S ferredoxin-type" evidence="18">
    <location>
        <begin position="783"/>
        <end position="813"/>
    </location>
</feature>
<keyword evidence="20" id="KW-1185">Reference proteome</keyword>
<feature type="binding site" evidence="17">
    <location>
        <position position="739"/>
    </location>
    <ligand>
        <name>[4Fe-4S] cluster</name>
        <dbReference type="ChEBI" id="CHEBI:49883"/>
        <label>1</label>
    </ligand>
</feature>
<dbReference type="InterPro" id="IPR050722">
    <property type="entry name" value="Pyruvate:ferred/Flavod_OxRd"/>
</dbReference>
<feature type="binding site" evidence="15">
    <location>
        <begin position="1023"/>
        <end position="1026"/>
    </location>
    <ligand>
        <name>thiamine diphosphate</name>
        <dbReference type="ChEBI" id="CHEBI:58937"/>
    </ligand>
</feature>
<feature type="binding site" evidence="17">
    <location>
        <position position="792"/>
    </location>
    <ligand>
        <name>[4Fe-4S] cluster</name>
        <dbReference type="ChEBI" id="CHEBI:49883"/>
        <label>2</label>
    </ligand>
</feature>
<accession>A0A1U7GTB0</accession>
<evidence type="ECO:0000256" key="1">
    <source>
        <dbReference type="ARBA" id="ARBA00009032"/>
    </source>
</evidence>
<evidence type="ECO:0000256" key="14">
    <source>
        <dbReference type="PIRNR" id="PIRNR000159"/>
    </source>
</evidence>
<comment type="similarity">
    <text evidence="1 14">Belongs to the pyruvate:ferredoxin/flavodoxin oxidoreductase family.</text>
</comment>
<dbReference type="SUPFAM" id="SSF53323">
    <property type="entry name" value="Pyruvate-ferredoxin oxidoreductase, PFOR, domain III"/>
    <property type="match status" value="1"/>
</dbReference>
<dbReference type="Gene3D" id="3.40.50.920">
    <property type="match status" value="1"/>
</dbReference>
<evidence type="ECO:0000259" key="18">
    <source>
        <dbReference type="PROSITE" id="PS51379"/>
    </source>
</evidence>
<dbReference type="PANTHER" id="PTHR32154:SF0">
    <property type="entry name" value="PYRUVATE-FLAVODOXIN OXIDOREDUCTASE-RELATED"/>
    <property type="match status" value="1"/>
</dbReference>